<comment type="caution">
    <text evidence="1">The sequence shown here is derived from an EMBL/GenBank/DDBJ whole genome shotgun (WGS) entry which is preliminary data.</text>
</comment>
<dbReference type="Gene3D" id="2.30.110.10">
    <property type="entry name" value="Electron Transport, Fmn-binding Protein, Chain A"/>
    <property type="match status" value="1"/>
</dbReference>
<dbReference type="PANTHER" id="PTHR35802:SF1">
    <property type="entry name" value="PROTEASE SYNTHASE AND SPORULATION PROTEIN PAI 2"/>
    <property type="match status" value="1"/>
</dbReference>
<reference evidence="2" key="1">
    <citation type="journal article" date="2019" name="Int. J. Syst. Evol. Microbiol.">
        <title>The Global Catalogue of Microorganisms (GCM) 10K type strain sequencing project: providing services to taxonomists for standard genome sequencing and annotation.</title>
        <authorList>
            <consortium name="The Broad Institute Genomics Platform"/>
            <consortium name="The Broad Institute Genome Sequencing Center for Infectious Disease"/>
            <person name="Wu L."/>
            <person name="Ma J."/>
        </authorList>
    </citation>
    <scope>NUCLEOTIDE SEQUENCE [LARGE SCALE GENOMIC DNA]</scope>
    <source>
        <strain evidence="2">JCM 9377</strain>
    </source>
</reference>
<dbReference type="InterPro" id="IPR012349">
    <property type="entry name" value="Split_barrel_FMN-bd"/>
</dbReference>
<accession>A0ABP6QCR6</accession>
<evidence type="ECO:0000313" key="1">
    <source>
        <dbReference type="EMBL" id="GAA3219199.1"/>
    </source>
</evidence>
<organism evidence="1 2">
    <name type="scientific">Actinocorallia longicatena</name>
    <dbReference type="NCBI Taxonomy" id="111803"/>
    <lineage>
        <taxon>Bacteria</taxon>
        <taxon>Bacillati</taxon>
        <taxon>Actinomycetota</taxon>
        <taxon>Actinomycetes</taxon>
        <taxon>Streptosporangiales</taxon>
        <taxon>Thermomonosporaceae</taxon>
        <taxon>Actinocorallia</taxon>
    </lineage>
</organism>
<keyword evidence="2" id="KW-1185">Reference proteome</keyword>
<dbReference type="EMBL" id="BAAAUV010000010">
    <property type="protein sequence ID" value="GAA3219199.1"/>
    <property type="molecule type" value="Genomic_DNA"/>
</dbReference>
<name>A0ABP6QCR6_9ACTN</name>
<dbReference type="InterPro" id="IPR007396">
    <property type="entry name" value="TR_PAI2-type"/>
</dbReference>
<sequence length="229" mass="25192">MLVPEMYRPRRASDVVDVVRSNPLALVAGNGAETPFATHAPVVIDRMAAESDAAESLVGATMLGHMNRRNEHWEALRATRSVLAVFQGPHFYISPVAYEQRPAAPTWNFITVHLRGRIETIPGGEPTLEVVTATVQALEKVAGTAWDMTDSLDYFRRIQPGVGAFRMHVESVEAMFKLSQEHSPEVRRSIREHLVARGGGPSRDLAEAMWAEELATDDRGLAPSPSDGR</sequence>
<dbReference type="Pfam" id="PF04299">
    <property type="entry name" value="FMN_bind_2"/>
    <property type="match status" value="1"/>
</dbReference>
<gene>
    <name evidence="1" type="ORF">GCM10010468_43120</name>
</gene>
<dbReference type="Proteomes" id="UP001501237">
    <property type="component" value="Unassembled WGS sequence"/>
</dbReference>
<dbReference type="SUPFAM" id="SSF50475">
    <property type="entry name" value="FMN-binding split barrel"/>
    <property type="match status" value="1"/>
</dbReference>
<proteinExistence type="predicted"/>
<dbReference type="RefSeq" id="WP_344831134.1">
    <property type="nucleotide sequence ID" value="NZ_BAAAUV010000010.1"/>
</dbReference>
<protein>
    <submittedName>
        <fullName evidence="1">FMN-binding negative transcriptional regulator</fullName>
    </submittedName>
</protein>
<evidence type="ECO:0000313" key="2">
    <source>
        <dbReference type="Proteomes" id="UP001501237"/>
    </source>
</evidence>
<dbReference type="PIRSF" id="PIRSF010372">
    <property type="entry name" value="PaiB"/>
    <property type="match status" value="1"/>
</dbReference>
<dbReference type="PANTHER" id="PTHR35802">
    <property type="entry name" value="PROTEASE SYNTHASE AND SPORULATION PROTEIN PAI 2"/>
    <property type="match status" value="1"/>
</dbReference>